<proteinExistence type="predicted"/>
<dbReference type="AlphaFoldDB" id="A0AA39V0X4"/>
<keyword evidence="3" id="KW-1185">Reference proteome</keyword>
<protein>
    <submittedName>
        <fullName evidence="2">Uncharacterized protein</fullName>
    </submittedName>
</protein>
<comment type="caution">
    <text evidence="2">The sequence shown here is derived from an EMBL/GenBank/DDBJ whole genome shotgun (WGS) entry which is preliminary data.</text>
</comment>
<name>A0AA39V0X4_9LECA</name>
<feature type="compositionally biased region" description="Polar residues" evidence="1">
    <location>
        <begin position="1"/>
        <end position="15"/>
    </location>
</feature>
<feature type="region of interest" description="Disordered" evidence="1">
    <location>
        <begin position="1"/>
        <end position="22"/>
    </location>
</feature>
<reference evidence="2" key="1">
    <citation type="submission" date="2023-03" db="EMBL/GenBank/DDBJ databases">
        <title>Complete genome of Cladonia borealis.</title>
        <authorList>
            <person name="Park H."/>
        </authorList>
    </citation>
    <scope>NUCLEOTIDE SEQUENCE</scope>
    <source>
        <strain evidence="2">ANT050790</strain>
    </source>
</reference>
<sequence>MAQSLSFRPPTTSDLPQPAWTPPTTDWLSGTWHVTNSTLPMWKSKRNVTITYKTLPPSTSSPAQDGFEKLDDLVSYQTLSSDKIKTMAGVDTANGKDTGSWEWRGKGMMTLITSHWEVLGYGELEGEHQFVVTYFSKTLFTPAGVDVYSRKKEGVPESVLSAIKQTLAGIEHEPIQKLAGEIFEVKRD</sequence>
<accession>A0AA39V0X4</accession>
<evidence type="ECO:0000313" key="2">
    <source>
        <dbReference type="EMBL" id="KAK0511618.1"/>
    </source>
</evidence>
<organism evidence="2 3">
    <name type="scientific">Cladonia borealis</name>
    <dbReference type="NCBI Taxonomy" id="184061"/>
    <lineage>
        <taxon>Eukaryota</taxon>
        <taxon>Fungi</taxon>
        <taxon>Dikarya</taxon>
        <taxon>Ascomycota</taxon>
        <taxon>Pezizomycotina</taxon>
        <taxon>Lecanoromycetes</taxon>
        <taxon>OSLEUM clade</taxon>
        <taxon>Lecanoromycetidae</taxon>
        <taxon>Lecanorales</taxon>
        <taxon>Lecanorineae</taxon>
        <taxon>Cladoniaceae</taxon>
        <taxon>Cladonia</taxon>
    </lineage>
</organism>
<evidence type="ECO:0000256" key="1">
    <source>
        <dbReference type="SAM" id="MobiDB-lite"/>
    </source>
</evidence>
<dbReference type="Proteomes" id="UP001166286">
    <property type="component" value="Unassembled WGS sequence"/>
</dbReference>
<evidence type="ECO:0000313" key="3">
    <source>
        <dbReference type="Proteomes" id="UP001166286"/>
    </source>
</evidence>
<gene>
    <name evidence="2" type="ORF">JMJ35_006191</name>
</gene>
<dbReference type="EMBL" id="JAFEKC020000013">
    <property type="protein sequence ID" value="KAK0511618.1"/>
    <property type="molecule type" value="Genomic_DNA"/>
</dbReference>